<feature type="compositionally biased region" description="Basic and acidic residues" evidence="1">
    <location>
        <begin position="263"/>
        <end position="278"/>
    </location>
</feature>
<dbReference type="SUPFAM" id="SSF46565">
    <property type="entry name" value="Chaperone J-domain"/>
    <property type="match status" value="1"/>
</dbReference>
<sequence>MADPLVDPLFTLGGAALEERGRLKSSAYAKFIVQFRSESRNRQEHPQPSLPGLRSGETSESHLRCWEDSKGAGWIAAVQGKSAWFSLSSWGSWRLAFLLAKLQRDLWLKGGVEVRTVKTSTEEAKVSGQRGRPRKEPKEVPEPRPEKCQKTEVTPDLSATPDPADPPADPETEDPARAPRFPEVPSAEQLHELMNEGRLTSFVRWKKWPFIYSPAWEGQRWSKLLEDVTSGALGNEDLLEEILMKLRRQAAGEKLSNSRLLRKQREAQRKRAAAEAAERPAPQRRPPPQVPGCSCGRPIHTERCRLFRPRCEARAPPHPPRPPPPPGPSAAARSSGEGEPLTAAAKQVLQLERHIEAQPKSRQKLLWKRAMLRCHPDKVKEASSEAQAAEVFIEVKKKYDLFVNLND</sequence>
<feature type="compositionally biased region" description="Basic and acidic residues" evidence="1">
    <location>
        <begin position="134"/>
        <end position="150"/>
    </location>
</feature>
<gene>
    <name evidence="2" type="ORF">CCMP2556_LOCUS46761</name>
</gene>
<evidence type="ECO:0000313" key="2">
    <source>
        <dbReference type="EMBL" id="CAK9098723.1"/>
    </source>
</evidence>
<protein>
    <recommendedName>
        <fullName evidence="4">J domain-containing protein</fullName>
    </recommendedName>
</protein>
<accession>A0ABP0RG77</accession>
<feature type="region of interest" description="Disordered" evidence="1">
    <location>
        <begin position="38"/>
        <end position="57"/>
    </location>
</feature>
<feature type="compositionally biased region" description="Pro residues" evidence="1">
    <location>
        <begin position="316"/>
        <end position="328"/>
    </location>
</feature>
<evidence type="ECO:0000256" key="1">
    <source>
        <dbReference type="SAM" id="MobiDB-lite"/>
    </source>
</evidence>
<dbReference type="Proteomes" id="UP001642484">
    <property type="component" value="Unassembled WGS sequence"/>
</dbReference>
<proteinExistence type="predicted"/>
<evidence type="ECO:0000313" key="3">
    <source>
        <dbReference type="Proteomes" id="UP001642484"/>
    </source>
</evidence>
<dbReference type="EMBL" id="CAXAMN010025851">
    <property type="protein sequence ID" value="CAK9098723.1"/>
    <property type="molecule type" value="Genomic_DNA"/>
</dbReference>
<feature type="region of interest" description="Disordered" evidence="1">
    <location>
        <begin position="250"/>
        <end position="295"/>
    </location>
</feature>
<reference evidence="2 3" key="1">
    <citation type="submission" date="2024-02" db="EMBL/GenBank/DDBJ databases">
        <authorList>
            <person name="Chen Y."/>
            <person name="Shah S."/>
            <person name="Dougan E. K."/>
            <person name="Thang M."/>
            <person name="Chan C."/>
        </authorList>
    </citation>
    <scope>NUCLEOTIDE SEQUENCE [LARGE SCALE GENOMIC DNA]</scope>
</reference>
<keyword evidence="3" id="KW-1185">Reference proteome</keyword>
<feature type="compositionally biased region" description="Low complexity" evidence="1">
    <location>
        <begin position="329"/>
        <end position="340"/>
    </location>
</feature>
<organism evidence="2 3">
    <name type="scientific">Durusdinium trenchii</name>
    <dbReference type="NCBI Taxonomy" id="1381693"/>
    <lineage>
        <taxon>Eukaryota</taxon>
        <taxon>Sar</taxon>
        <taxon>Alveolata</taxon>
        <taxon>Dinophyceae</taxon>
        <taxon>Suessiales</taxon>
        <taxon>Symbiodiniaceae</taxon>
        <taxon>Durusdinium</taxon>
    </lineage>
</organism>
<name>A0ABP0RG77_9DINO</name>
<dbReference type="InterPro" id="IPR036869">
    <property type="entry name" value="J_dom_sf"/>
</dbReference>
<feature type="region of interest" description="Disordered" evidence="1">
    <location>
        <begin position="120"/>
        <end position="181"/>
    </location>
</feature>
<feature type="region of interest" description="Disordered" evidence="1">
    <location>
        <begin position="311"/>
        <end position="344"/>
    </location>
</feature>
<comment type="caution">
    <text evidence="2">The sequence shown here is derived from an EMBL/GenBank/DDBJ whole genome shotgun (WGS) entry which is preliminary data.</text>
</comment>
<dbReference type="Gene3D" id="1.10.287.110">
    <property type="entry name" value="DnaJ domain"/>
    <property type="match status" value="1"/>
</dbReference>
<evidence type="ECO:0008006" key="4">
    <source>
        <dbReference type="Google" id="ProtNLM"/>
    </source>
</evidence>